<dbReference type="Proteomes" id="UP000552097">
    <property type="component" value="Unassembled WGS sequence"/>
</dbReference>
<keyword evidence="2" id="KW-1133">Transmembrane helix</keyword>
<protein>
    <submittedName>
        <fullName evidence="3">Uncharacterized protein</fullName>
    </submittedName>
</protein>
<comment type="caution">
    <text evidence="3">The sequence shown here is derived from an EMBL/GenBank/DDBJ whole genome shotgun (WGS) entry which is preliminary data.</text>
</comment>
<dbReference type="AlphaFoldDB" id="A0A7W9M2L7"/>
<reference evidence="3 4" key="1">
    <citation type="submission" date="2020-08" db="EMBL/GenBank/DDBJ databases">
        <title>Sequencing the genomes of 1000 actinobacteria strains.</title>
        <authorList>
            <person name="Klenk H.-P."/>
        </authorList>
    </citation>
    <scope>NUCLEOTIDE SEQUENCE [LARGE SCALE GENOMIC DNA]</scope>
    <source>
        <strain evidence="3 4">DSM 45486</strain>
    </source>
</reference>
<accession>A0A7W9M2L7</accession>
<dbReference type="EMBL" id="JACHMO010000001">
    <property type="protein sequence ID" value="MBB5805109.1"/>
    <property type="molecule type" value="Genomic_DNA"/>
</dbReference>
<name>A0A7W9M2L7_9PSEU</name>
<keyword evidence="2" id="KW-0472">Membrane</keyword>
<proteinExistence type="predicted"/>
<feature type="compositionally biased region" description="Low complexity" evidence="1">
    <location>
        <begin position="52"/>
        <end position="76"/>
    </location>
</feature>
<sequence length="187" mass="19271">MPVTVHNHPVPEIKVGHGLVVVNRLLGVAFLLVLILLLVVVSPGRSGRQSGAPAALSPTSTTLPPSTTTRSPAAPVLGVVPPVPSATPPGPRIEIAVGAPTGSARCESPSCHWIDTRLSGFPPIARIEVVAIGDGRDFSEPCVTTADANGAAVCGDTRYDVPGAQVYAYVDLGDTRITSNTLTWPES</sequence>
<evidence type="ECO:0000256" key="2">
    <source>
        <dbReference type="SAM" id="Phobius"/>
    </source>
</evidence>
<gene>
    <name evidence="3" type="ORF">F4560_004877</name>
</gene>
<feature type="region of interest" description="Disordered" evidence="1">
    <location>
        <begin position="47"/>
        <end position="76"/>
    </location>
</feature>
<keyword evidence="4" id="KW-1185">Reference proteome</keyword>
<feature type="transmembrane region" description="Helical" evidence="2">
    <location>
        <begin position="20"/>
        <end position="41"/>
    </location>
</feature>
<evidence type="ECO:0000313" key="4">
    <source>
        <dbReference type="Proteomes" id="UP000552097"/>
    </source>
</evidence>
<evidence type="ECO:0000256" key="1">
    <source>
        <dbReference type="SAM" id="MobiDB-lite"/>
    </source>
</evidence>
<organism evidence="3 4">
    <name type="scientific">Saccharothrix ecbatanensis</name>
    <dbReference type="NCBI Taxonomy" id="1105145"/>
    <lineage>
        <taxon>Bacteria</taxon>
        <taxon>Bacillati</taxon>
        <taxon>Actinomycetota</taxon>
        <taxon>Actinomycetes</taxon>
        <taxon>Pseudonocardiales</taxon>
        <taxon>Pseudonocardiaceae</taxon>
        <taxon>Saccharothrix</taxon>
    </lineage>
</organism>
<evidence type="ECO:0000313" key="3">
    <source>
        <dbReference type="EMBL" id="MBB5805109.1"/>
    </source>
</evidence>
<keyword evidence="2" id="KW-0812">Transmembrane</keyword>